<name>A0AAU7LZ14_9BURK</name>
<reference evidence="2" key="1">
    <citation type="submission" date="2024-05" db="EMBL/GenBank/DDBJ databases">
        <authorList>
            <person name="Bunk B."/>
            <person name="Swiderski J."/>
            <person name="Sproer C."/>
            <person name="Thiel V."/>
        </authorList>
    </citation>
    <scope>NUCLEOTIDE SEQUENCE</scope>
    <source>
        <strain evidence="2">DSM 17735</strain>
        <plasmid evidence="2">p3</plasmid>
    </source>
</reference>
<dbReference type="PANTHER" id="PTHR42928:SF5">
    <property type="entry name" value="BLR1237 PROTEIN"/>
    <property type="match status" value="1"/>
</dbReference>
<accession>A0AAU7LZ14</accession>
<protein>
    <submittedName>
        <fullName evidence="2">Tripartite tricarboxylate transporter substrate-binding protein</fullName>
    </submittedName>
</protein>
<dbReference type="RefSeq" id="WP_349282777.1">
    <property type="nucleotide sequence ID" value="NZ_CBCSCU010000093.1"/>
</dbReference>
<dbReference type="EMBL" id="CP157678">
    <property type="protein sequence ID" value="XBP72929.1"/>
    <property type="molecule type" value="Genomic_DNA"/>
</dbReference>
<dbReference type="Pfam" id="PF03401">
    <property type="entry name" value="TctC"/>
    <property type="match status" value="1"/>
</dbReference>
<sequence>MTIVVPNGPSGPTDKLARSLGQKLALRLGQSVIIDNRGGAGGTIGAESVARARNDGYTFLLATTGTQAIAPALYDKLRYDTEKDFEPVAFLTSTANVVVVRSSLGIKDVHELVALAKREPDRLSYGSSGNGSSNHLAAEMFKSITGTEIKHVPYKAISPLRMDLWEGRIDLVFASEVTALNDFIQPGKGRALMVSGDTRSALFPNAPSAKEAGMKSYDLSAWWGLMAPAGTPAPIVERMNKELVAILASPEMKKEMVADGQATKAMTPRQFAAFLAQERAKYVPIVKATNAKIN</sequence>
<dbReference type="Gene3D" id="3.40.190.150">
    <property type="entry name" value="Bordetella uptake gene, domain 1"/>
    <property type="match status" value="1"/>
</dbReference>
<dbReference type="AlphaFoldDB" id="A0AAU7LZ14"/>
<dbReference type="InterPro" id="IPR005064">
    <property type="entry name" value="BUG"/>
</dbReference>
<evidence type="ECO:0000256" key="1">
    <source>
        <dbReference type="ARBA" id="ARBA00006987"/>
    </source>
</evidence>
<dbReference type="SUPFAM" id="SSF53850">
    <property type="entry name" value="Periplasmic binding protein-like II"/>
    <property type="match status" value="1"/>
</dbReference>
<dbReference type="PANTHER" id="PTHR42928">
    <property type="entry name" value="TRICARBOXYLATE-BINDING PROTEIN"/>
    <property type="match status" value="1"/>
</dbReference>
<keyword evidence="2" id="KW-0614">Plasmid</keyword>
<evidence type="ECO:0000313" key="2">
    <source>
        <dbReference type="EMBL" id="XBP72929.1"/>
    </source>
</evidence>
<gene>
    <name evidence="2" type="ORF">ABLV49_24320</name>
</gene>
<geneLocation type="plasmid" evidence="2">
    <name>p3</name>
</geneLocation>
<proteinExistence type="inferred from homology"/>
<organism evidence="2">
    <name type="scientific">Polaromonas hydrogenivorans</name>
    <dbReference type="NCBI Taxonomy" id="335476"/>
    <lineage>
        <taxon>Bacteria</taxon>
        <taxon>Pseudomonadati</taxon>
        <taxon>Pseudomonadota</taxon>
        <taxon>Betaproteobacteria</taxon>
        <taxon>Burkholderiales</taxon>
        <taxon>Comamonadaceae</taxon>
        <taxon>Polaromonas</taxon>
    </lineage>
</organism>
<comment type="similarity">
    <text evidence="1">Belongs to the UPF0065 (bug) family.</text>
</comment>
<dbReference type="Gene3D" id="3.40.190.10">
    <property type="entry name" value="Periplasmic binding protein-like II"/>
    <property type="match status" value="1"/>
</dbReference>
<dbReference type="InterPro" id="IPR042100">
    <property type="entry name" value="Bug_dom1"/>
</dbReference>
<dbReference type="PIRSF" id="PIRSF017082">
    <property type="entry name" value="YflP"/>
    <property type="match status" value="1"/>
</dbReference>